<proteinExistence type="predicted"/>
<dbReference type="Proteomes" id="UP000548867">
    <property type="component" value="Unassembled WGS sequence"/>
</dbReference>
<reference evidence="1 2" key="1">
    <citation type="submission" date="2020-08" db="EMBL/GenBank/DDBJ databases">
        <title>Genomic Encyclopedia of Type Strains, Phase IV (KMG-IV): sequencing the most valuable type-strain genomes for metagenomic binning, comparative biology and taxonomic classification.</title>
        <authorList>
            <person name="Goeker M."/>
        </authorList>
    </citation>
    <scope>NUCLEOTIDE SEQUENCE [LARGE SCALE GENOMIC DNA]</scope>
    <source>
        <strain evidence="1 2">DSM 27057</strain>
    </source>
</reference>
<dbReference type="AlphaFoldDB" id="A0A7W6G7R2"/>
<name>A0A7W6G7R2_9SPHN</name>
<evidence type="ECO:0000313" key="2">
    <source>
        <dbReference type="Proteomes" id="UP000548867"/>
    </source>
</evidence>
<dbReference type="RefSeq" id="WP_183627439.1">
    <property type="nucleotide sequence ID" value="NZ_JACIDX010000014.1"/>
</dbReference>
<accession>A0A7W6G7R2</accession>
<sequence length="56" mass="5864">MRFMLAALSAAEADCASVTARCPDRITDATAGRWVGMNPAAMEFGPPGQNADSKPH</sequence>
<evidence type="ECO:0000313" key="1">
    <source>
        <dbReference type="EMBL" id="MBB3956576.1"/>
    </source>
</evidence>
<keyword evidence="2" id="KW-1185">Reference proteome</keyword>
<gene>
    <name evidence="1" type="ORF">GGR38_003541</name>
</gene>
<comment type="caution">
    <text evidence="1">The sequence shown here is derived from an EMBL/GenBank/DDBJ whole genome shotgun (WGS) entry which is preliminary data.</text>
</comment>
<organism evidence="1 2">
    <name type="scientific">Novosphingobium sediminicola</name>
    <dbReference type="NCBI Taxonomy" id="563162"/>
    <lineage>
        <taxon>Bacteria</taxon>
        <taxon>Pseudomonadati</taxon>
        <taxon>Pseudomonadota</taxon>
        <taxon>Alphaproteobacteria</taxon>
        <taxon>Sphingomonadales</taxon>
        <taxon>Sphingomonadaceae</taxon>
        <taxon>Novosphingobium</taxon>
    </lineage>
</organism>
<protein>
    <submittedName>
        <fullName evidence="1">Uncharacterized protein</fullName>
    </submittedName>
</protein>
<dbReference type="EMBL" id="JACIDX010000014">
    <property type="protein sequence ID" value="MBB3956576.1"/>
    <property type="molecule type" value="Genomic_DNA"/>
</dbReference>